<evidence type="ECO:0000313" key="4">
    <source>
        <dbReference type="Proteomes" id="UP001164746"/>
    </source>
</evidence>
<protein>
    <submittedName>
        <fullName evidence="3">Uncharacterized protein</fullName>
    </submittedName>
</protein>
<evidence type="ECO:0000256" key="1">
    <source>
        <dbReference type="SAM" id="Phobius"/>
    </source>
</evidence>
<keyword evidence="1" id="KW-1133">Transmembrane helix</keyword>
<dbReference type="EMBL" id="CP111015">
    <property type="protein sequence ID" value="WAR03491.1"/>
    <property type="molecule type" value="Genomic_DNA"/>
</dbReference>
<sequence>MTDVLQTRTCLCLMHVALGQKWPENDQGPCGKTVCTSEEVCELDEGGGTCYNSSLRTDCSDGLSYCYRPTVCCGVRTCCPAFSKCCGLSTCCHEDAVCCQPNTCCEPGSICCLFSCCSAGSVCDGSICRRASVYNTGFRWYYLVCVVIPLIVICIVIARRRRRDAKLRAEGLSQSSGTYDVILSNQTNSTNPVTAGYDQPPPYQYPPQGIPLSPDSSARVTLCDPRTHTGNEHILTTSQSYHEVLNPQA</sequence>
<keyword evidence="1" id="KW-0812">Transmembrane</keyword>
<feature type="transmembrane region" description="Helical" evidence="1">
    <location>
        <begin position="140"/>
        <end position="158"/>
    </location>
</feature>
<feature type="chain" id="PRO_5045111387" evidence="2">
    <location>
        <begin position="20"/>
        <end position="249"/>
    </location>
</feature>
<evidence type="ECO:0000256" key="2">
    <source>
        <dbReference type="SAM" id="SignalP"/>
    </source>
</evidence>
<gene>
    <name evidence="3" type="ORF">MAR_010049</name>
</gene>
<reference evidence="3" key="1">
    <citation type="submission" date="2022-11" db="EMBL/GenBank/DDBJ databases">
        <title>Centuries of genome instability and evolution in soft-shell clam transmissible cancer (bioRxiv).</title>
        <authorList>
            <person name="Hart S.F.M."/>
            <person name="Yonemitsu M.A."/>
            <person name="Giersch R.M."/>
            <person name="Beal B.F."/>
            <person name="Arriagada G."/>
            <person name="Davis B.W."/>
            <person name="Ostrander E.A."/>
            <person name="Goff S.P."/>
            <person name="Metzger M.J."/>
        </authorList>
    </citation>
    <scope>NUCLEOTIDE SEQUENCE</scope>
    <source>
        <strain evidence="3">MELC-2E11</strain>
        <tissue evidence="3">Siphon/mantle</tissue>
    </source>
</reference>
<accession>A0ABY7E8L2</accession>
<keyword evidence="4" id="KW-1185">Reference proteome</keyword>
<keyword evidence="2" id="KW-0732">Signal</keyword>
<name>A0ABY7E8L2_MYAAR</name>
<keyword evidence="1" id="KW-0472">Membrane</keyword>
<proteinExistence type="predicted"/>
<organism evidence="3 4">
    <name type="scientific">Mya arenaria</name>
    <name type="common">Soft-shell clam</name>
    <dbReference type="NCBI Taxonomy" id="6604"/>
    <lineage>
        <taxon>Eukaryota</taxon>
        <taxon>Metazoa</taxon>
        <taxon>Spiralia</taxon>
        <taxon>Lophotrochozoa</taxon>
        <taxon>Mollusca</taxon>
        <taxon>Bivalvia</taxon>
        <taxon>Autobranchia</taxon>
        <taxon>Heteroconchia</taxon>
        <taxon>Euheterodonta</taxon>
        <taxon>Imparidentia</taxon>
        <taxon>Neoheterodontei</taxon>
        <taxon>Myida</taxon>
        <taxon>Myoidea</taxon>
        <taxon>Myidae</taxon>
        <taxon>Mya</taxon>
    </lineage>
</organism>
<dbReference type="Proteomes" id="UP001164746">
    <property type="component" value="Chromosome 4"/>
</dbReference>
<evidence type="ECO:0000313" key="3">
    <source>
        <dbReference type="EMBL" id="WAR03491.1"/>
    </source>
</evidence>
<feature type="signal peptide" evidence="2">
    <location>
        <begin position="1"/>
        <end position="19"/>
    </location>
</feature>